<name>A0ABR0B2Q8_9CRUS</name>
<evidence type="ECO:0000313" key="2">
    <source>
        <dbReference type="EMBL" id="KAK4035762.1"/>
    </source>
</evidence>
<organism evidence="2 3">
    <name type="scientific">Daphnia magna</name>
    <dbReference type="NCBI Taxonomy" id="35525"/>
    <lineage>
        <taxon>Eukaryota</taxon>
        <taxon>Metazoa</taxon>
        <taxon>Ecdysozoa</taxon>
        <taxon>Arthropoda</taxon>
        <taxon>Crustacea</taxon>
        <taxon>Branchiopoda</taxon>
        <taxon>Diplostraca</taxon>
        <taxon>Cladocera</taxon>
        <taxon>Anomopoda</taxon>
        <taxon>Daphniidae</taxon>
        <taxon>Daphnia</taxon>
    </lineage>
</organism>
<sequence>MSQPVRVIQIGKGPFPAYFPCGHRPPDDRLSADEQNQGAADDGMHSSSTQFSRSFSSTRQFRPRYVAPAAMLSNTQWETLESQASVTRKSSLISFFCDLRIFDVQTSLQ</sequence>
<dbReference type="EMBL" id="JAOYFB010000040">
    <property type="protein sequence ID" value="KAK4035762.1"/>
    <property type="molecule type" value="Genomic_DNA"/>
</dbReference>
<gene>
    <name evidence="2" type="ORF">OUZ56_027845</name>
</gene>
<accession>A0ABR0B2Q8</accession>
<evidence type="ECO:0000313" key="3">
    <source>
        <dbReference type="Proteomes" id="UP001234178"/>
    </source>
</evidence>
<dbReference type="Proteomes" id="UP001234178">
    <property type="component" value="Unassembled WGS sequence"/>
</dbReference>
<proteinExistence type="predicted"/>
<feature type="region of interest" description="Disordered" evidence="1">
    <location>
        <begin position="17"/>
        <end position="59"/>
    </location>
</feature>
<comment type="caution">
    <text evidence="2">The sequence shown here is derived from an EMBL/GenBank/DDBJ whole genome shotgun (WGS) entry which is preliminary data.</text>
</comment>
<evidence type="ECO:0000256" key="1">
    <source>
        <dbReference type="SAM" id="MobiDB-lite"/>
    </source>
</evidence>
<reference evidence="2 3" key="1">
    <citation type="journal article" date="2023" name="Nucleic Acids Res.">
        <title>The hologenome of Daphnia magna reveals possible DNA methylation and microbiome-mediated evolution of the host genome.</title>
        <authorList>
            <person name="Chaturvedi A."/>
            <person name="Li X."/>
            <person name="Dhandapani V."/>
            <person name="Marshall H."/>
            <person name="Kissane S."/>
            <person name="Cuenca-Cambronero M."/>
            <person name="Asole G."/>
            <person name="Calvet F."/>
            <person name="Ruiz-Romero M."/>
            <person name="Marangio P."/>
            <person name="Guigo R."/>
            <person name="Rago D."/>
            <person name="Mirbahai L."/>
            <person name="Eastwood N."/>
            <person name="Colbourne J.K."/>
            <person name="Zhou J."/>
            <person name="Mallon E."/>
            <person name="Orsini L."/>
        </authorList>
    </citation>
    <scope>NUCLEOTIDE SEQUENCE [LARGE SCALE GENOMIC DNA]</scope>
    <source>
        <strain evidence="2">LRV0_1</strain>
    </source>
</reference>
<protein>
    <submittedName>
        <fullName evidence="2">Uncharacterized protein</fullName>
    </submittedName>
</protein>
<feature type="compositionally biased region" description="Low complexity" evidence="1">
    <location>
        <begin position="46"/>
        <end position="59"/>
    </location>
</feature>
<keyword evidence="3" id="KW-1185">Reference proteome</keyword>